<proteinExistence type="predicted"/>
<dbReference type="CDD" id="cd00093">
    <property type="entry name" value="HTH_XRE"/>
    <property type="match status" value="1"/>
</dbReference>
<reference evidence="2 3" key="1">
    <citation type="journal article" date="2014" name="Int. J. Syst. Evol. Microbiol.">
        <title>Complete genome sequence of Corynebacterium casei LMG S-19264T (=DSM 44701T), isolated from a smear-ripened cheese.</title>
        <authorList>
            <consortium name="US DOE Joint Genome Institute (JGI-PGF)"/>
            <person name="Walter F."/>
            <person name="Albersmeier A."/>
            <person name="Kalinowski J."/>
            <person name="Ruckert C."/>
        </authorList>
    </citation>
    <scope>NUCLEOTIDE SEQUENCE [LARGE SCALE GENOMIC DNA]</scope>
    <source>
        <strain evidence="2 3">CGMCC 1.12925</strain>
    </source>
</reference>
<dbReference type="EMBL" id="BMGL01000004">
    <property type="protein sequence ID" value="GGE08200.1"/>
    <property type="molecule type" value="Genomic_DNA"/>
</dbReference>
<dbReference type="RefSeq" id="WP_188405415.1">
    <property type="nucleotide sequence ID" value="NZ_BMGL01000004.1"/>
</dbReference>
<accession>A0A916ZR60</accession>
<dbReference type="SUPFAM" id="SSF47413">
    <property type="entry name" value="lambda repressor-like DNA-binding domains"/>
    <property type="match status" value="1"/>
</dbReference>
<dbReference type="AlphaFoldDB" id="A0A916ZR60"/>
<sequence length="127" mass="14791">MLVEKIPRNIKKFRELKNYTREEMAAFLEMSSSGYAKIEQGNVDISIRRLEQIAEILQVEVRQILEFEVSQIFNISENTITNSNAIVGKSKTRDLLKKDSENTYLVKLVETLERENALLRNQLKSEK</sequence>
<dbReference type="InterPro" id="IPR001387">
    <property type="entry name" value="Cro/C1-type_HTH"/>
</dbReference>
<dbReference type="SMART" id="SM00530">
    <property type="entry name" value="HTH_XRE"/>
    <property type="match status" value="1"/>
</dbReference>
<dbReference type="GO" id="GO:0003677">
    <property type="term" value="F:DNA binding"/>
    <property type="evidence" value="ECO:0007669"/>
    <property type="project" value="InterPro"/>
</dbReference>
<protein>
    <submittedName>
        <fullName evidence="2">Transcriptional regulator</fullName>
    </submittedName>
</protein>
<evidence type="ECO:0000259" key="1">
    <source>
        <dbReference type="PROSITE" id="PS50943"/>
    </source>
</evidence>
<evidence type="ECO:0000313" key="2">
    <source>
        <dbReference type="EMBL" id="GGE08200.1"/>
    </source>
</evidence>
<dbReference type="Pfam" id="PF01381">
    <property type="entry name" value="HTH_3"/>
    <property type="match status" value="1"/>
</dbReference>
<dbReference type="Proteomes" id="UP000599688">
    <property type="component" value="Unassembled WGS sequence"/>
</dbReference>
<gene>
    <name evidence="2" type="ORF">GCM10010831_07200</name>
</gene>
<name>A0A916ZR60_9FLAO</name>
<keyword evidence="3" id="KW-1185">Reference proteome</keyword>
<dbReference type="InterPro" id="IPR010982">
    <property type="entry name" value="Lambda_DNA-bd_dom_sf"/>
</dbReference>
<dbReference type="Gene3D" id="1.10.260.40">
    <property type="entry name" value="lambda repressor-like DNA-binding domains"/>
    <property type="match status" value="1"/>
</dbReference>
<dbReference type="PROSITE" id="PS50943">
    <property type="entry name" value="HTH_CROC1"/>
    <property type="match status" value="1"/>
</dbReference>
<feature type="domain" description="HTH cro/C1-type" evidence="1">
    <location>
        <begin position="10"/>
        <end position="64"/>
    </location>
</feature>
<evidence type="ECO:0000313" key="3">
    <source>
        <dbReference type="Proteomes" id="UP000599688"/>
    </source>
</evidence>
<organism evidence="2 3">
    <name type="scientific">Psychroflexus salis</name>
    <dbReference type="NCBI Taxonomy" id="1526574"/>
    <lineage>
        <taxon>Bacteria</taxon>
        <taxon>Pseudomonadati</taxon>
        <taxon>Bacteroidota</taxon>
        <taxon>Flavobacteriia</taxon>
        <taxon>Flavobacteriales</taxon>
        <taxon>Flavobacteriaceae</taxon>
        <taxon>Psychroflexus</taxon>
    </lineage>
</organism>
<comment type="caution">
    <text evidence="2">The sequence shown here is derived from an EMBL/GenBank/DDBJ whole genome shotgun (WGS) entry which is preliminary data.</text>
</comment>